<gene>
    <name evidence="2" type="ordered locus">Arcpr_0588</name>
</gene>
<dbReference type="KEGG" id="apo:Arcpr_0588"/>
<dbReference type="Pfam" id="PF09488">
    <property type="entry name" value="Osmo_MPGsynth"/>
    <property type="match status" value="1"/>
</dbReference>
<dbReference type="eggNOG" id="arCOG04158">
    <property type="taxonomic scope" value="Archaea"/>
</dbReference>
<reference evidence="2 3" key="1">
    <citation type="journal article" date="2010" name="Stand. Genomic Sci.">
        <title>Complete genome sequence of Archaeoglobus profundus type strain (AV18).</title>
        <authorList>
            <person name="von Jan M."/>
            <person name="Lapidus A."/>
            <person name="Del Rio T.G."/>
            <person name="Copeland A."/>
            <person name="Tice H."/>
            <person name="Cheng J.F."/>
            <person name="Lucas S."/>
            <person name="Chen F."/>
            <person name="Nolan M."/>
            <person name="Goodwin L."/>
            <person name="Han C."/>
            <person name="Pitluck S."/>
            <person name="Liolios K."/>
            <person name="Ivanova N."/>
            <person name="Mavromatis K."/>
            <person name="Ovchinnikova G."/>
            <person name="Chertkov O."/>
            <person name="Pati A."/>
            <person name="Chen A."/>
            <person name="Palaniappan K."/>
            <person name="Land M."/>
            <person name="Hauser L."/>
            <person name="Chang Y.J."/>
            <person name="Jeffries C.D."/>
            <person name="Saunders E."/>
            <person name="Brettin T."/>
            <person name="Detter J.C."/>
            <person name="Chain P."/>
            <person name="Eichinger K."/>
            <person name="Huber H."/>
            <person name="Spring S."/>
            <person name="Rohde M."/>
            <person name="Goker M."/>
            <person name="Wirth R."/>
            <person name="Woyke T."/>
            <person name="Bristow J."/>
            <person name="Eisen J.A."/>
            <person name="Markowitz V."/>
            <person name="Hugenholtz P."/>
            <person name="Kyrpides N.C."/>
            <person name="Klenk H.P."/>
        </authorList>
    </citation>
    <scope>NUCLEOTIDE SEQUENCE [LARGE SCALE GENOMIC DNA]</scope>
    <source>
        <strain evidence="3">DSM 5631 / JCM 9629 / NBRC 100127 / Av18</strain>
    </source>
</reference>
<evidence type="ECO:0000256" key="1">
    <source>
        <dbReference type="NCBIfam" id="TIGR02460"/>
    </source>
</evidence>
<dbReference type="InterPro" id="IPR012812">
    <property type="entry name" value="Osmo_MPG_synth"/>
</dbReference>
<dbReference type="EMBL" id="CP001857">
    <property type="protein sequence ID" value="ADB57653.1"/>
    <property type="molecule type" value="Genomic_DNA"/>
</dbReference>
<protein>
    <recommendedName>
        <fullName evidence="1">Mannosyl-3-phosphoglycerate synthase</fullName>
        <ecNumber evidence="1">2.4.1.217</ecNumber>
    </recommendedName>
</protein>
<dbReference type="PaxDb" id="572546-Arcpr_0588"/>
<dbReference type="AlphaFoldDB" id="D2RH78"/>
<dbReference type="SUPFAM" id="SSF53448">
    <property type="entry name" value="Nucleotide-diphospho-sugar transferases"/>
    <property type="match status" value="1"/>
</dbReference>
<dbReference type="GeneID" id="8739247"/>
<accession>D2RH78</accession>
<dbReference type="NCBIfam" id="TIGR02460">
    <property type="entry name" value="osmo_MPGsynth"/>
    <property type="match status" value="1"/>
</dbReference>
<keyword evidence="2" id="KW-0328">Glycosyltransferase</keyword>
<evidence type="ECO:0000313" key="2">
    <source>
        <dbReference type="EMBL" id="ADB57653.1"/>
    </source>
</evidence>
<dbReference type="STRING" id="572546.Arcpr_0588"/>
<evidence type="ECO:0000313" key="3">
    <source>
        <dbReference type="Proteomes" id="UP000001901"/>
    </source>
</evidence>
<dbReference type="GO" id="GO:0005737">
    <property type="term" value="C:cytoplasm"/>
    <property type="evidence" value="ECO:0007669"/>
    <property type="project" value="InterPro"/>
</dbReference>
<dbReference type="InterPro" id="IPR029044">
    <property type="entry name" value="Nucleotide-diphossugar_trans"/>
</dbReference>
<dbReference type="GO" id="GO:0051479">
    <property type="term" value="P:mannosylglycerate biosynthetic process"/>
    <property type="evidence" value="ECO:0007669"/>
    <property type="project" value="InterPro"/>
</dbReference>
<dbReference type="Proteomes" id="UP000001901">
    <property type="component" value="Chromosome"/>
</dbReference>
<organism evidence="2 3">
    <name type="scientific">Archaeoglobus profundus (strain DSM 5631 / JCM 9629 / NBRC 100127 / Av18)</name>
    <dbReference type="NCBI Taxonomy" id="572546"/>
    <lineage>
        <taxon>Archaea</taxon>
        <taxon>Methanobacteriati</taxon>
        <taxon>Methanobacteriota</taxon>
        <taxon>Archaeoglobi</taxon>
        <taxon>Archaeoglobales</taxon>
        <taxon>Archaeoglobaceae</taxon>
        <taxon>Archaeoglobus</taxon>
    </lineage>
</organism>
<dbReference type="HOGENOM" id="CLU_028916_0_0_2"/>
<sequence>MLIELPKHSEVFGSIKIHELQKVLKLESSKVIAPLIRGFSRDELREIFSRMAVVIPVKDERLHLLDGVLRSIPDDCTIVVVSNSRRVEQDVFKLECDLVSNFYKISNQRIAIVHQKDPGLSLAFQEVGYNAILDKTGVVRDGKGEGMVIGILLAKMFGCDYVGFVDADNYIPCSVNEYVSIYAGVLSLAETPYAMVRLHWRYKPKVMEDRLYFRKWGRVSEITNKYINMLLSMKTGFETLIMKTGNAGEHAMTMKLAEIMEFSTGYSIEPYQIIYLLEEFWEGETRFKDALSSGVSIYQVETINPHVHEEKGEEHIKDMLLASLAVIYHSKLAKDELKDKIFEELKNNEVVKSRRDIKKCVKMPPICDIDLKKFIEVFERYTETFLCYD</sequence>
<dbReference type="EC" id="2.4.1.217" evidence="1"/>
<dbReference type="CAZy" id="GT55">
    <property type="family name" value="Glycosyltransferase Family 55"/>
</dbReference>
<dbReference type="Gene3D" id="3.90.550.10">
    <property type="entry name" value="Spore Coat Polysaccharide Biosynthesis Protein SpsA, Chain A"/>
    <property type="match status" value="1"/>
</dbReference>
<keyword evidence="2" id="KW-0808">Transferase</keyword>
<proteinExistence type="predicted"/>
<keyword evidence="3" id="KW-1185">Reference proteome</keyword>
<name>D2RH78_ARCPA</name>
<dbReference type="RefSeq" id="WP_012939989.1">
    <property type="nucleotide sequence ID" value="NC_013741.1"/>
</dbReference>
<dbReference type="OrthoDB" id="9468at2157"/>
<dbReference type="GO" id="GO:0050504">
    <property type="term" value="F:mannosyl-3-phosphoglycerate synthase activity"/>
    <property type="evidence" value="ECO:0007669"/>
    <property type="project" value="UniProtKB-UniRule"/>
</dbReference>